<keyword evidence="5" id="KW-1185">Reference proteome</keyword>
<feature type="domain" description="DUF2786" evidence="2">
    <location>
        <begin position="7"/>
        <end position="46"/>
    </location>
</feature>
<dbReference type="EMBL" id="KF861510">
    <property type="protein sequence ID" value="AHG23864.1"/>
    <property type="molecule type" value="Genomic_DNA"/>
</dbReference>
<name>W0LMU0_9CAUD</name>
<dbReference type="InterPro" id="IPR055592">
    <property type="entry name" value="DUF7168"/>
</dbReference>
<dbReference type="KEGG" id="vg:18502846"/>
<evidence type="ECO:0000313" key="5">
    <source>
        <dbReference type="Proteomes" id="UP000019119"/>
    </source>
</evidence>
<feature type="region of interest" description="Disordered" evidence="1">
    <location>
        <begin position="225"/>
        <end position="256"/>
    </location>
</feature>
<dbReference type="RefSeq" id="YP_009005826.1">
    <property type="nucleotide sequence ID" value="NC_023564.1"/>
</dbReference>
<feature type="domain" description="DUF7168" evidence="3">
    <location>
        <begin position="80"/>
        <end position="202"/>
    </location>
</feature>
<evidence type="ECO:0000259" key="2">
    <source>
        <dbReference type="Pfam" id="PF10979"/>
    </source>
</evidence>
<dbReference type="GeneID" id="18502846"/>
<accession>W0LMU0</accession>
<evidence type="ECO:0000313" key="4">
    <source>
        <dbReference type="EMBL" id="AHG23864.1"/>
    </source>
</evidence>
<dbReference type="InterPro" id="IPR024498">
    <property type="entry name" value="DUF2786"/>
</dbReference>
<evidence type="ECO:0000256" key="1">
    <source>
        <dbReference type="SAM" id="MobiDB-lite"/>
    </source>
</evidence>
<sequence length="256" mass="28931">MDTKTAKMQDKVAKLLRQAEDVAGTPEEAVFQAKAFELVSKYGIDMAQVEASKKGLDANVQPDAIRWEWTFEGKYVAQQVLLLHGIAQALHCKTVLTKLNLVYGGTTQRLIMFGVPRHIERVQFLWSILRPQMLRLVETVRPAEGFKARLTYDYRTGAVREKKTSGQLTKYRRAWIAGFSQAVGERLRAEEAKALENANEGALVLYRGDAQRAELALKEAFPRTSRQKQRTRYDMNGYSHGRRDGQAASMNHSLAS</sequence>
<dbReference type="Proteomes" id="UP000019119">
    <property type="component" value="Segment"/>
</dbReference>
<dbReference type="Pfam" id="PF10979">
    <property type="entry name" value="DUF2786"/>
    <property type="match status" value="1"/>
</dbReference>
<proteinExistence type="predicted"/>
<organism evidence="4 5">
    <name type="scientific">Mycobacterium phage EagleEye</name>
    <dbReference type="NCBI Taxonomy" id="1429759"/>
    <lineage>
        <taxon>Viruses</taxon>
        <taxon>Duplodnaviria</taxon>
        <taxon>Heunggongvirae</taxon>
        <taxon>Uroviricota</taxon>
        <taxon>Caudoviricetes</taxon>
        <taxon>Eagleeyevirus</taxon>
        <taxon>Eagleeyevirus eagleeye</taxon>
    </lineage>
</organism>
<dbReference type="Pfam" id="PF23771">
    <property type="entry name" value="DUF7168"/>
    <property type="match status" value="1"/>
</dbReference>
<dbReference type="OrthoDB" id="7586at10239"/>
<gene>
    <name evidence="4" type="primary">84</name>
    <name evidence="4" type="ORF">PBI_EAGLEEYE_84</name>
</gene>
<protein>
    <submittedName>
        <fullName evidence="4">Uncharacterized protein</fullName>
    </submittedName>
</protein>
<evidence type="ECO:0000259" key="3">
    <source>
        <dbReference type="Pfam" id="PF23771"/>
    </source>
</evidence>
<reference evidence="4 5" key="1">
    <citation type="submission" date="2013-11" db="EMBL/GenBank/DDBJ databases">
        <authorList>
            <person name="Awa H."/>
            <person name="Bernal J.T."/>
            <person name="Coelho R.E."/>
            <person name="Culpepper S.C."/>
            <person name="Devaraju V.S."/>
            <person name="Higgins R.T."/>
            <person name="Husein A.J."/>
            <person name="Johnston E.M."/>
            <person name="Jung J.A."/>
            <person name="Kanani-Hendijani T.A."/>
            <person name="Knapp R.E."/>
            <person name="Lepiocha N."/>
            <person name="McCarter A.J."/>
            <person name="Merlau P.R."/>
            <person name="Monfared M.S."/>
            <person name="Olney H.P."/>
            <person name="Pineda M.R."/>
            <person name="Pizzini S.E."/>
            <person name="Roberson D.J."/>
            <person name="Rodriguez J."/>
            <person name="Simpson N.A."/>
            <person name="Stevens S.C."/>
            <person name="Stroub-Tahmassi C.A."/>
            <person name="Syed N."/>
            <person name="Torres S.E."/>
            <person name="Townsend C.W."/>
            <person name="White X.E."/>
            <person name="Willette C.E."/>
            <person name="Deming K.E."/>
            <person name="Simon S.E."/>
            <person name="Benjamin R.C."/>
            <person name="Hughes L.E."/>
            <person name="Hale R.H."/>
            <person name="Lamson-Kim T."/>
            <person name="Visi D.H."/>
            <person name="Allen M.S."/>
            <person name="Bradley K.W."/>
            <person name="Clarke D.Q."/>
            <person name="Lewis M.F."/>
            <person name="Barker L.P."/>
            <person name="Bailey C."/>
            <person name="Asai D.J."/>
            <person name="Garber M.L."/>
            <person name="Bowman C.A."/>
            <person name="Russell D.A."/>
            <person name="Pope W.H."/>
            <person name="Jacobs-Sera D."/>
            <person name="Hendrix R.W."/>
            <person name="Hatfull G.F."/>
        </authorList>
    </citation>
    <scope>NUCLEOTIDE SEQUENCE [LARGE SCALE GENOMIC DNA]</scope>
</reference>